<evidence type="ECO:0000256" key="8">
    <source>
        <dbReference type="ARBA" id="ARBA00023152"/>
    </source>
</evidence>
<evidence type="ECO:0000256" key="4">
    <source>
        <dbReference type="ARBA" id="ARBA00022679"/>
    </source>
</evidence>
<evidence type="ECO:0000256" key="5">
    <source>
        <dbReference type="ARBA" id="ARBA00022741"/>
    </source>
</evidence>
<evidence type="ECO:0000256" key="14">
    <source>
        <dbReference type="RuleBase" id="RU362007"/>
    </source>
</evidence>
<evidence type="ECO:0000313" key="17">
    <source>
        <dbReference type="EMBL" id="AIW65571.1"/>
    </source>
</evidence>
<evidence type="ECO:0000256" key="11">
    <source>
        <dbReference type="ARBA" id="ARBA00048160"/>
    </source>
</evidence>
<dbReference type="PRINTS" id="PR00475">
    <property type="entry name" value="HEXOKINASE"/>
</dbReference>
<dbReference type="UniPathway" id="UPA00242"/>
<dbReference type="Gene3D" id="3.40.367.20">
    <property type="match status" value="1"/>
</dbReference>
<dbReference type="PANTHER" id="PTHR19443">
    <property type="entry name" value="HEXOKINASE"/>
    <property type="match status" value="1"/>
</dbReference>
<reference evidence="17" key="1">
    <citation type="submission" date="2013-12" db="EMBL/GenBank/DDBJ databases">
        <authorList>
            <person name="Lee J.-S."/>
        </authorList>
    </citation>
    <scope>NUCLEOTIDE SEQUENCE</scope>
</reference>
<dbReference type="Pfam" id="PF03727">
    <property type="entry name" value="Hexokinase_2"/>
    <property type="match status" value="1"/>
</dbReference>
<evidence type="ECO:0000256" key="3">
    <source>
        <dbReference type="ARBA" id="ARBA00009225"/>
    </source>
</evidence>
<dbReference type="InterPro" id="IPR001312">
    <property type="entry name" value="Hexokinase"/>
</dbReference>
<protein>
    <recommendedName>
        <fullName evidence="14">Phosphotransferase</fullName>
        <ecNumber evidence="14">2.7.1.-</ecNumber>
    </recommendedName>
</protein>
<dbReference type="PANTHER" id="PTHR19443:SF16">
    <property type="entry name" value="HEXOKINASE TYPE 1-RELATED"/>
    <property type="match status" value="1"/>
</dbReference>
<keyword evidence="4 14" id="KW-0808">Transferase</keyword>
<dbReference type="Pfam" id="PF00349">
    <property type="entry name" value="Hexokinase_1"/>
    <property type="match status" value="1"/>
</dbReference>
<dbReference type="InterPro" id="IPR022672">
    <property type="entry name" value="Hexokinase_N"/>
</dbReference>
<dbReference type="AlphaFoldDB" id="A0A3S6C7X1"/>
<comment type="catalytic activity">
    <reaction evidence="9">
        <text>a D-hexose + ATP = a D-hexose 6-phosphate + ADP + H(+)</text>
        <dbReference type="Rhea" id="RHEA:22740"/>
        <dbReference type="ChEBI" id="CHEBI:4194"/>
        <dbReference type="ChEBI" id="CHEBI:15378"/>
        <dbReference type="ChEBI" id="CHEBI:30616"/>
        <dbReference type="ChEBI" id="CHEBI:229467"/>
        <dbReference type="ChEBI" id="CHEBI:456216"/>
        <dbReference type="EC" id="2.7.1.1"/>
    </reaction>
    <physiologicalReaction direction="left-to-right" evidence="9">
        <dbReference type="Rhea" id="RHEA:22741"/>
    </physiologicalReaction>
</comment>
<feature type="domain" description="Hexokinase N-terminal" evidence="15">
    <location>
        <begin position="40"/>
        <end position="235"/>
    </location>
</feature>
<dbReference type="InterPro" id="IPR043129">
    <property type="entry name" value="ATPase_NBD"/>
</dbReference>
<evidence type="ECO:0000256" key="1">
    <source>
        <dbReference type="ARBA" id="ARBA00004888"/>
    </source>
</evidence>
<dbReference type="UniPathway" id="UPA00109">
    <property type="reaction ID" value="UER00180"/>
</dbReference>
<keyword evidence="6 14" id="KW-0418">Kinase</keyword>
<evidence type="ECO:0000256" key="9">
    <source>
        <dbReference type="ARBA" id="ARBA00044613"/>
    </source>
</evidence>
<dbReference type="GO" id="GO:0005739">
    <property type="term" value="C:mitochondrion"/>
    <property type="evidence" value="ECO:0007669"/>
    <property type="project" value="TreeGrafter"/>
</dbReference>
<dbReference type="InterPro" id="IPR022673">
    <property type="entry name" value="Hexokinase_C"/>
</dbReference>
<keyword evidence="8 14" id="KW-0324">Glycolysis</keyword>
<comment type="catalytic activity">
    <reaction evidence="10">
        <text>D-fructose + ATP = D-fructose 6-phosphate + ADP + H(+)</text>
        <dbReference type="Rhea" id="RHEA:16125"/>
        <dbReference type="ChEBI" id="CHEBI:15378"/>
        <dbReference type="ChEBI" id="CHEBI:30616"/>
        <dbReference type="ChEBI" id="CHEBI:37721"/>
        <dbReference type="ChEBI" id="CHEBI:61527"/>
        <dbReference type="ChEBI" id="CHEBI:456216"/>
        <dbReference type="EC" id="2.7.1.1"/>
    </reaction>
    <physiologicalReaction direction="left-to-right" evidence="10">
        <dbReference type="Rhea" id="RHEA:16126"/>
    </physiologicalReaction>
</comment>
<comment type="catalytic activity">
    <reaction evidence="11">
        <text>D-glucose + ATP = D-glucose 6-phosphate + ADP + H(+)</text>
        <dbReference type="Rhea" id="RHEA:17825"/>
        <dbReference type="ChEBI" id="CHEBI:4167"/>
        <dbReference type="ChEBI" id="CHEBI:15378"/>
        <dbReference type="ChEBI" id="CHEBI:30616"/>
        <dbReference type="ChEBI" id="CHEBI:61548"/>
        <dbReference type="ChEBI" id="CHEBI:456216"/>
        <dbReference type="EC" id="2.7.1.1"/>
    </reaction>
    <physiologicalReaction direction="left-to-right" evidence="11">
        <dbReference type="Rhea" id="RHEA:17826"/>
    </physiologicalReaction>
</comment>
<dbReference type="GO" id="GO:0008865">
    <property type="term" value="F:fructokinase activity"/>
    <property type="evidence" value="ECO:0007669"/>
    <property type="project" value="TreeGrafter"/>
</dbReference>
<organism evidence="17">
    <name type="scientific">Tigriopus japonicus</name>
    <name type="common">Copepod</name>
    <dbReference type="NCBI Taxonomy" id="158387"/>
    <lineage>
        <taxon>Eukaryota</taxon>
        <taxon>Metazoa</taxon>
        <taxon>Ecdysozoa</taxon>
        <taxon>Arthropoda</taxon>
        <taxon>Crustacea</taxon>
        <taxon>Multicrustacea</taxon>
        <taxon>Hexanauplia</taxon>
        <taxon>Copepoda</taxon>
        <taxon>Harpacticoida</taxon>
        <taxon>Harpacticidae</taxon>
        <taxon>Tigriopus</taxon>
    </lineage>
</organism>
<dbReference type="PROSITE" id="PS51748">
    <property type="entry name" value="HEXOKINASE_2"/>
    <property type="match status" value="1"/>
</dbReference>
<comment type="pathway">
    <text evidence="1">Carbohydrate degradation; glycolysis; D-glyceraldehyde 3-phosphate and glycerone phosphate from D-glucose: step 1/4.</text>
</comment>
<dbReference type="GO" id="GO:0005829">
    <property type="term" value="C:cytosol"/>
    <property type="evidence" value="ECO:0007669"/>
    <property type="project" value="TreeGrafter"/>
</dbReference>
<dbReference type="FunFam" id="3.30.420.40:FF:000095">
    <property type="entry name" value="Phosphotransferase"/>
    <property type="match status" value="1"/>
</dbReference>
<gene>
    <name evidence="17" type="primary">HK1A</name>
</gene>
<evidence type="ECO:0000256" key="2">
    <source>
        <dbReference type="ARBA" id="ARBA00005028"/>
    </source>
</evidence>
<dbReference type="CDD" id="cd24019">
    <property type="entry name" value="ASKHA_NBD_HK_meta"/>
    <property type="match status" value="1"/>
</dbReference>
<keyword evidence="7 14" id="KW-0067">ATP-binding</keyword>
<dbReference type="GO" id="GO:0006096">
    <property type="term" value="P:glycolytic process"/>
    <property type="evidence" value="ECO:0007669"/>
    <property type="project" value="UniProtKB-UniPathway"/>
</dbReference>
<comment type="similarity">
    <text evidence="3 14">Belongs to the hexokinase family.</text>
</comment>
<evidence type="ECO:0000256" key="13">
    <source>
        <dbReference type="ARBA" id="ARBA00059457"/>
    </source>
</evidence>
<dbReference type="FunFam" id="3.40.367.20:FF:000005">
    <property type="entry name" value="Phosphotransferase"/>
    <property type="match status" value="1"/>
</dbReference>
<keyword evidence="5 14" id="KW-0547">Nucleotide-binding</keyword>
<dbReference type="GO" id="GO:0005524">
    <property type="term" value="F:ATP binding"/>
    <property type="evidence" value="ECO:0007669"/>
    <property type="project" value="UniProtKB-UniRule"/>
</dbReference>
<evidence type="ECO:0000256" key="10">
    <source>
        <dbReference type="ARBA" id="ARBA00047905"/>
    </source>
</evidence>
<feature type="domain" description="Hexokinase C-terminal" evidence="16">
    <location>
        <begin position="241"/>
        <end position="475"/>
    </location>
</feature>
<evidence type="ECO:0000256" key="12">
    <source>
        <dbReference type="ARBA" id="ARBA00050361"/>
    </source>
</evidence>
<dbReference type="EC" id="2.7.1.-" evidence="14"/>
<dbReference type="EMBL" id="KF951008">
    <property type="protein sequence ID" value="AIW65571.1"/>
    <property type="molecule type" value="mRNA"/>
</dbReference>
<proteinExistence type="evidence at transcript level"/>
<evidence type="ECO:0000259" key="15">
    <source>
        <dbReference type="Pfam" id="PF00349"/>
    </source>
</evidence>
<dbReference type="GO" id="GO:0004340">
    <property type="term" value="F:glucokinase activity"/>
    <property type="evidence" value="ECO:0007669"/>
    <property type="project" value="TreeGrafter"/>
</dbReference>
<comment type="catalytic activity">
    <reaction evidence="12">
        <text>D-mannose + ATP = D-mannose 6-phosphate + ADP + H(+)</text>
        <dbReference type="Rhea" id="RHEA:11028"/>
        <dbReference type="ChEBI" id="CHEBI:4208"/>
        <dbReference type="ChEBI" id="CHEBI:15378"/>
        <dbReference type="ChEBI" id="CHEBI:30616"/>
        <dbReference type="ChEBI" id="CHEBI:58735"/>
        <dbReference type="ChEBI" id="CHEBI:456216"/>
        <dbReference type="EC" id="2.7.1.1"/>
    </reaction>
    <physiologicalReaction direction="left-to-right" evidence="12">
        <dbReference type="Rhea" id="RHEA:11029"/>
    </physiologicalReaction>
</comment>
<dbReference type="GO" id="GO:0006006">
    <property type="term" value="P:glucose metabolic process"/>
    <property type="evidence" value="ECO:0007669"/>
    <property type="project" value="TreeGrafter"/>
</dbReference>
<comment type="function">
    <text evidence="13">Catalyzes the phosphorylation of various hexoses to hexose 6-phosphate.</text>
</comment>
<comment type="pathway">
    <text evidence="2">Carbohydrate metabolism; hexose metabolism.</text>
</comment>
<dbReference type="Gene3D" id="3.30.420.40">
    <property type="match status" value="1"/>
</dbReference>
<accession>A0A3S6C7X1</accession>
<name>A0A3S6C7X1_TIGJA</name>
<dbReference type="GO" id="GO:0019158">
    <property type="term" value="F:mannokinase activity"/>
    <property type="evidence" value="ECO:0007669"/>
    <property type="project" value="RHEA"/>
</dbReference>
<sequence>MQGHNPNWRVPPKDRVLKRMESTSLQSYKPKIISEQRRKIEDLCRDLIVNNDHIHVVEQRLRQAIDKGLGKESHAVASVKCYSTYVRHLPTGEEKGQFLALDLGGTNFRVLLVDIGENKQFNMQSKIFAIPQHVMIGTGEELFDHIATCLKEFMVEHNLESTKLPLGFTFSFPCKQLGLAEGRLTTWTKGFKCSGVEGEDVVRLLQEALKRVGEHNIEVCAILNDTTGCLMSCAWKEPKCRIGLIVGTGTNACYLEDIENVELWDGDSGEPRHVIVNTEWGGFGDNSELDFIRTKWDEAVDEGSLNPGKQTFEKMISGMYMGELTRQVLVDMIWEGLIFQEKDTDKLFEWGQFLTKYVSEIESDMVGDFTRARKVLEELGIKDPSDEDMSAMRYICELVSRRAGFMASAGITALLKKMDYHDVVVAIDGSVFRYHPHFPNIMRSRISQLMGIDYKFDLMLSTDGSGRGAALVAAVLTNQEQQRKQQQEIENEP</sequence>
<evidence type="ECO:0000259" key="16">
    <source>
        <dbReference type="Pfam" id="PF03727"/>
    </source>
</evidence>
<evidence type="ECO:0000256" key="6">
    <source>
        <dbReference type="ARBA" id="ARBA00022777"/>
    </source>
</evidence>
<dbReference type="SUPFAM" id="SSF53067">
    <property type="entry name" value="Actin-like ATPase domain"/>
    <property type="match status" value="2"/>
</dbReference>
<dbReference type="GO" id="GO:0005536">
    <property type="term" value="F:D-glucose binding"/>
    <property type="evidence" value="ECO:0007669"/>
    <property type="project" value="InterPro"/>
</dbReference>
<evidence type="ECO:0000256" key="7">
    <source>
        <dbReference type="ARBA" id="ARBA00022840"/>
    </source>
</evidence>
<dbReference type="GO" id="GO:0001678">
    <property type="term" value="P:intracellular glucose homeostasis"/>
    <property type="evidence" value="ECO:0007669"/>
    <property type="project" value="InterPro"/>
</dbReference>